<evidence type="ECO:0000313" key="3">
    <source>
        <dbReference type="Proteomes" id="UP001217089"/>
    </source>
</evidence>
<reference evidence="2 3" key="1">
    <citation type="submission" date="2022-12" db="EMBL/GenBank/DDBJ databases">
        <title>Chromosome-level genome of Tegillarca granosa.</title>
        <authorList>
            <person name="Kim J."/>
        </authorList>
    </citation>
    <scope>NUCLEOTIDE SEQUENCE [LARGE SCALE GENOMIC DNA]</scope>
    <source>
        <strain evidence="2">Teg-2019</strain>
        <tissue evidence="2">Adductor muscle</tissue>
    </source>
</reference>
<evidence type="ECO:0000313" key="2">
    <source>
        <dbReference type="EMBL" id="KAJ8313998.1"/>
    </source>
</evidence>
<proteinExistence type="predicted"/>
<comment type="caution">
    <text evidence="2">The sequence shown here is derived from an EMBL/GenBank/DDBJ whole genome shotgun (WGS) entry which is preliminary data.</text>
</comment>
<feature type="region of interest" description="Disordered" evidence="1">
    <location>
        <begin position="187"/>
        <end position="206"/>
    </location>
</feature>
<dbReference type="EMBL" id="JARBDR010000342">
    <property type="protein sequence ID" value="KAJ8313998.1"/>
    <property type="molecule type" value="Genomic_DNA"/>
</dbReference>
<protein>
    <submittedName>
        <fullName evidence="2">Uncharacterized protein</fullName>
    </submittedName>
</protein>
<evidence type="ECO:0000256" key="1">
    <source>
        <dbReference type="SAM" id="MobiDB-lite"/>
    </source>
</evidence>
<gene>
    <name evidence="2" type="ORF">KUTeg_008559</name>
</gene>
<accession>A0ABQ9F9F9</accession>
<dbReference type="Proteomes" id="UP001217089">
    <property type="component" value="Unassembled WGS sequence"/>
</dbReference>
<organism evidence="2 3">
    <name type="scientific">Tegillarca granosa</name>
    <name type="common">Malaysian cockle</name>
    <name type="synonym">Anadara granosa</name>
    <dbReference type="NCBI Taxonomy" id="220873"/>
    <lineage>
        <taxon>Eukaryota</taxon>
        <taxon>Metazoa</taxon>
        <taxon>Spiralia</taxon>
        <taxon>Lophotrochozoa</taxon>
        <taxon>Mollusca</taxon>
        <taxon>Bivalvia</taxon>
        <taxon>Autobranchia</taxon>
        <taxon>Pteriomorphia</taxon>
        <taxon>Arcoida</taxon>
        <taxon>Arcoidea</taxon>
        <taxon>Arcidae</taxon>
        <taxon>Tegillarca</taxon>
    </lineage>
</organism>
<keyword evidence="3" id="KW-1185">Reference proteome</keyword>
<name>A0ABQ9F9F9_TEGGR</name>
<sequence>MWDFYQVRLYKFWDSGVNFFTVTRMAILFVNMDKIIPNVSGTFFSLFADAYIVKKFQKIEKCLESTSYDWAMEASRKCENEEYYHCLHDVNNRDIFYEFCGDFITVRPECVGNTYQDKYLKSSELNNCFKRKQCNDIGQLVCEDGSKTEDRRCKCDISKGMVIKIYGDSPIYQCVKKCETSDCSTTSSHDVTETTLRPTTGKITHT</sequence>